<protein>
    <recommendedName>
        <fullName evidence="4">DUF3368 domain-containing protein</fullName>
    </recommendedName>
</protein>
<keyword evidence="3" id="KW-1185">Reference proteome</keyword>
<evidence type="ECO:0008006" key="4">
    <source>
        <dbReference type="Google" id="ProtNLM"/>
    </source>
</evidence>
<feature type="compositionally biased region" description="Basic and acidic residues" evidence="1">
    <location>
        <begin position="176"/>
        <end position="188"/>
    </location>
</feature>
<dbReference type="EMBL" id="NSLI01000004">
    <property type="protein sequence ID" value="PAX07048.1"/>
    <property type="molecule type" value="Genomic_DNA"/>
</dbReference>
<dbReference type="AlphaFoldDB" id="A0A2A2SCR9"/>
<evidence type="ECO:0000313" key="3">
    <source>
        <dbReference type="Proteomes" id="UP000218151"/>
    </source>
</evidence>
<feature type="region of interest" description="Disordered" evidence="1">
    <location>
        <begin position="176"/>
        <end position="210"/>
    </location>
</feature>
<gene>
    <name evidence="2" type="ORF">CKY28_13430</name>
</gene>
<proteinExistence type="predicted"/>
<reference evidence="3" key="1">
    <citation type="submission" date="2017-09" db="EMBL/GenBank/DDBJ databases">
        <authorList>
            <person name="Feng G."/>
            <person name="Zhu H."/>
        </authorList>
    </citation>
    <scope>NUCLEOTIDE SEQUENCE [LARGE SCALE GENOMIC DNA]</scope>
    <source>
        <strain evidence="3">1PNM-20</strain>
    </source>
</reference>
<evidence type="ECO:0000256" key="1">
    <source>
        <dbReference type="SAM" id="MobiDB-lite"/>
    </source>
</evidence>
<evidence type="ECO:0000313" key="2">
    <source>
        <dbReference type="EMBL" id="PAX07048.1"/>
    </source>
</evidence>
<dbReference type="Proteomes" id="UP000218151">
    <property type="component" value="Unassembled WGS sequence"/>
</dbReference>
<comment type="caution">
    <text evidence="2">The sequence shown here is derived from an EMBL/GenBank/DDBJ whole genome shotgun (WGS) entry which is preliminary data.</text>
</comment>
<accession>A0A2A2SCR9</accession>
<sequence>MTAAFVDLIIPDSGPLISLAHADRLDLIEVFDRPIVIADIVKLECLKKPTAPDYPVLERWFARIGNRVRVVDTPMREPYEAALQRERAGERRATSGFGDATLAYMLRRLDDFAAPGAVPLVLIEDEGASRLLSRFERAHILSTRTWLISLERAGVIPSARDVINKIAHGGRELSELQADRPGVGDDGKSAWLGQVVGRDGSTAASEKDQA</sequence>
<dbReference type="RefSeq" id="WP_095998872.1">
    <property type="nucleotide sequence ID" value="NZ_NSLI01000004.1"/>
</dbReference>
<dbReference type="OrthoDB" id="7550264at2"/>
<name>A0A2A2SCR9_9SPHN</name>
<organism evidence="2 3">
    <name type="scientific">Sphingomonas lenta</name>
    <dbReference type="NCBI Taxonomy" id="1141887"/>
    <lineage>
        <taxon>Bacteria</taxon>
        <taxon>Pseudomonadati</taxon>
        <taxon>Pseudomonadota</taxon>
        <taxon>Alphaproteobacteria</taxon>
        <taxon>Sphingomonadales</taxon>
        <taxon>Sphingomonadaceae</taxon>
        <taxon>Sphingomonas</taxon>
    </lineage>
</organism>